<keyword evidence="4" id="KW-0572">Peptidoglycan-anchor</keyword>
<dbReference type="InterPro" id="IPR019931">
    <property type="entry name" value="LPXTG_anchor"/>
</dbReference>
<name>A0ABQ4CP90_9ACTN</name>
<keyword evidence="1" id="KW-0134">Cell wall</keyword>
<feature type="signal peptide" evidence="6">
    <location>
        <begin position="1"/>
        <end position="35"/>
    </location>
</feature>
<organism evidence="8 9">
    <name type="scientific">Asanoa siamensis</name>
    <dbReference type="NCBI Taxonomy" id="926357"/>
    <lineage>
        <taxon>Bacteria</taxon>
        <taxon>Bacillati</taxon>
        <taxon>Actinomycetota</taxon>
        <taxon>Actinomycetes</taxon>
        <taxon>Micromonosporales</taxon>
        <taxon>Micromonosporaceae</taxon>
        <taxon>Asanoa</taxon>
    </lineage>
</organism>
<evidence type="ECO:0000256" key="4">
    <source>
        <dbReference type="ARBA" id="ARBA00023088"/>
    </source>
</evidence>
<sequence length="366" mass="39128">MFRIPSALRRPLAVAGAAFLGLAAAVVIGGSPASAHHSTVVGAAECDTNTGEYVVNWTVTSDAPPQADHYKFYEVIARQWVGEQVTEVQVPNIAVTEDFPHATNEALKSGEIRYAGNTTQLRLQVKAKWNNGYKETDWRGQTLKLSGDCKPDMPKPHAEANSDCENLVITLSNKADATKAATFVVKGDKGFEKEVTIAKDGEPVTVTIPKAEAGNVTVTEKGTKDWSEKFSWKDPGNCGVPEGTYEATCDSLTFRGENPADGVEVKVTFTPNEGEAVTRTLKPGTEMEPVVFEGKDGLKVTVSSEGAEDQVIDYDAEKPKECDEDTPTLPVTGSNAGAIAGGAGGLLVVGAAVFFFARRRRLRFTA</sequence>
<comment type="caution">
    <text evidence="8">The sequence shown here is derived from an EMBL/GenBank/DDBJ whole genome shotgun (WGS) entry which is preliminary data.</text>
</comment>
<evidence type="ECO:0000256" key="2">
    <source>
        <dbReference type="ARBA" id="ARBA00022525"/>
    </source>
</evidence>
<evidence type="ECO:0000256" key="6">
    <source>
        <dbReference type="SAM" id="SignalP"/>
    </source>
</evidence>
<evidence type="ECO:0000256" key="3">
    <source>
        <dbReference type="ARBA" id="ARBA00022729"/>
    </source>
</evidence>
<evidence type="ECO:0000256" key="1">
    <source>
        <dbReference type="ARBA" id="ARBA00022512"/>
    </source>
</evidence>
<proteinExistence type="predicted"/>
<evidence type="ECO:0000313" key="8">
    <source>
        <dbReference type="EMBL" id="GIF73096.1"/>
    </source>
</evidence>
<feature type="chain" id="PRO_5046382282" description="Gram-positive cocci surface proteins LPxTG domain-containing protein" evidence="6">
    <location>
        <begin position="36"/>
        <end position="366"/>
    </location>
</feature>
<dbReference type="Pfam" id="PF00746">
    <property type="entry name" value="Gram_pos_anchor"/>
    <property type="match status" value="1"/>
</dbReference>
<keyword evidence="5" id="KW-0472">Membrane</keyword>
<accession>A0ABQ4CP90</accession>
<keyword evidence="3 6" id="KW-0732">Signal</keyword>
<dbReference type="EMBL" id="BONE01000018">
    <property type="protein sequence ID" value="GIF73096.1"/>
    <property type="molecule type" value="Genomic_DNA"/>
</dbReference>
<evidence type="ECO:0000313" key="9">
    <source>
        <dbReference type="Proteomes" id="UP000604117"/>
    </source>
</evidence>
<evidence type="ECO:0000256" key="5">
    <source>
        <dbReference type="SAM" id="Phobius"/>
    </source>
</evidence>
<protein>
    <recommendedName>
        <fullName evidence="7">Gram-positive cocci surface proteins LPxTG domain-containing protein</fullName>
    </recommendedName>
</protein>
<evidence type="ECO:0000259" key="7">
    <source>
        <dbReference type="Pfam" id="PF00746"/>
    </source>
</evidence>
<keyword evidence="2" id="KW-0964">Secreted</keyword>
<keyword evidence="5" id="KW-0812">Transmembrane</keyword>
<feature type="domain" description="Gram-positive cocci surface proteins LPxTG" evidence="7">
    <location>
        <begin position="327"/>
        <end position="360"/>
    </location>
</feature>
<dbReference type="RefSeq" id="WP_203712873.1">
    <property type="nucleotide sequence ID" value="NZ_BONE01000018.1"/>
</dbReference>
<reference evidence="8 9" key="1">
    <citation type="submission" date="2021-01" db="EMBL/GenBank/DDBJ databases">
        <title>Whole genome shotgun sequence of Asanoa siamensis NBRC 107932.</title>
        <authorList>
            <person name="Komaki H."/>
            <person name="Tamura T."/>
        </authorList>
    </citation>
    <scope>NUCLEOTIDE SEQUENCE [LARGE SCALE GENOMIC DNA]</scope>
    <source>
        <strain evidence="8 9">NBRC 107932</strain>
    </source>
</reference>
<gene>
    <name evidence="8" type="ORF">Asi02nite_26140</name>
</gene>
<keyword evidence="5" id="KW-1133">Transmembrane helix</keyword>
<keyword evidence="9" id="KW-1185">Reference proteome</keyword>
<dbReference type="Proteomes" id="UP000604117">
    <property type="component" value="Unassembled WGS sequence"/>
</dbReference>
<feature type="transmembrane region" description="Helical" evidence="5">
    <location>
        <begin position="336"/>
        <end position="357"/>
    </location>
</feature>
<dbReference type="NCBIfam" id="TIGR01167">
    <property type="entry name" value="LPXTG_anchor"/>
    <property type="match status" value="1"/>
</dbReference>